<keyword evidence="2" id="KW-1185">Reference proteome</keyword>
<protein>
    <submittedName>
        <fullName evidence="3">Uncharacterized protein</fullName>
    </submittedName>
</protein>
<dbReference type="AlphaFoldDB" id="A0A914PIW9"/>
<dbReference type="Proteomes" id="UP000887578">
    <property type="component" value="Unplaced"/>
</dbReference>
<evidence type="ECO:0000256" key="1">
    <source>
        <dbReference type="SAM" id="MobiDB-lite"/>
    </source>
</evidence>
<name>A0A914PIW9_9BILA</name>
<evidence type="ECO:0000313" key="3">
    <source>
        <dbReference type="WBParaSite" id="PDA_v2.g18327.t1"/>
    </source>
</evidence>
<dbReference type="WBParaSite" id="PDA_v2.g18327.t1">
    <property type="protein sequence ID" value="PDA_v2.g18327.t1"/>
    <property type="gene ID" value="PDA_v2.g18327"/>
</dbReference>
<sequence length="311" mass="36133">MRRNARIADLPQNTTSTKPNRKRKVAEKIAPIKRHNFGGPFRRQSWPFRDTLINYITKTPSNSKAWQKLIQSCKYFFAKNPVLVIENLWWDEEDWCASLNNDAGPVDFTKISLKFWITNKFSATCAPPGNGISLIIPKIYKCGVKYLSLVKDVISYKDFSFLFSNLENIVLRDNIVKNSDGSIVPFEKIFAVLPKIKECYFYDKIDSSCITKNTIKELLQIPHFSKINKLYFYQIPETFDIETFFKYSKKNKHTKFSITFGNSISETYKNRLEAVVDEIIESEKHDYTVLNIMFNGIDGEKLTKLCSLSYP</sequence>
<evidence type="ECO:0000313" key="2">
    <source>
        <dbReference type="Proteomes" id="UP000887578"/>
    </source>
</evidence>
<accession>A0A914PIW9</accession>
<reference evidence="3" key="1">
    <citation type="submission" date="2022-11" db="UniProtKB">
        <authorList>
            <consortium name="WormBaseParasite"/>
        </authorList>
    </citation>
    <scope>IDENTIFICATION</scope>
</reference>
<feature type="region of interest" description="Disordered" evidence="1">
    <location>
        <begin position="1"/>
        <end position="23"/>
    </location>
</feature>
<proteinExistence type="predicted"/>
<organism evidence="2 3">
    <name type="scientific">Panagrolaimus davidi</name>
    <dbReference type="NCBI Taxonomy" id="227884"/>
    <lineage>
        <taxon>Eukaryota</taxon>
        <taxon>Metazoa</taxon>
        <taxon>Ecdysozoa</taxon>
        <taxon>Nematoda</taxon>
        <taxon>Chromadorea</taxon>
        <taxon>Rhabditida</taxon>
        <taxon>Tylenchina</taxon>
        <taxon>Panagrolaimomorpha</taxon>
        <taxon>Panagrolaimoidea</taxon>
        <taxon>Panagrolaimidae</taxon>
        <taxon>Panagrolaimus</taxon>
    </lineage>
</organism>